<sequence>MALTVVRCAVPTGMTGLRRTERLGLGGDVAGPAEPHPAHLRGPNLTDLAGQPPNIPVTAALPDDQLAGLFGVLRRTRPPRPPMQMLLTSEIPHLSGMRAVLQQHRLLSGHGLESKSHAGTLTTTTDIPRRERRAFPGPKARVSTPRSR</sequence>
<keyword evidence="3" id="KW-1185">Reference proteome</keyword>
<feature type="region of interest" description="Disordered" evidence="1">
    <location>
        <begin position="110"/>
        <end position="148"/>
    </location>
</feature>
<gene>
    <name evidence="2" type="ORF">GCM10023191_096040</name>
</gene>
<name>A0ABP8R6Y7_9ACTN</name>
<feature type="compositionally biased region" description="Polar residues" evidence="1">
    <location>
        <begin position="117"/>
        <end position="126"/>
    </location>
</feature>
<protein>
    <submittedName>
        <fullName evidence="2">Uncharacterized protein</fullName>
    </submittedName>
</protein>
<proteinExistence type="predicted"/>
<accession>A0ABP8R6Y7</accession>
<comment type="caution">
    <text evidence="2">The sequence shown here is derived from an EMBL/GenBank/DDBJ whole genome shotgun (WGS) entry which is preliminary data.</text>
</comment>
<dbReference type="EMBL" id="BAABHF010000065">
    <property type="protein sequence ID" value="GAA4519912.1"/>
    <property type="molecule type" value="Genomic_DNA"/>
</dbReference>
<evidence type="ECO:0000256" key="1">
    <source>
        <dbReference type="SAM" id="MobiDB-lite"/>
    </source>
</evidence>
<evidence type="ECO:0000313" key="3">
    <source>
        <dbReference type="Proteomes" id="UP001500503"/>
    </source>
</evidence>
<dbReference type="Proteomes" id="UP001500503">
    <property type="component" value="Unassembled WGS sequence"/>
</dbReference>
<reference evidence="3" key="1">
    <citation type="journal article" date="2019" name="Int. J. Syst. Evol. Microbiol.">
        <title>The Global Catalogue of Microorganisms (GCM) 10K type strain sequencing project: providing services to taxonomists for standard genome sequencing and annotation.</title>
        <authorList>
            <consortium name="The Broad Institute Genomics Platform"/>
            <consortium name="The Broad Institute Genome Sequencing Center for Infectious Disease"/>
            <person name="Wu L."/>
            <person name="Ma J."/>
        </authorList>
    </citation>
    <scope>NUCLEOTIDE SEQUENCE [LARGE SCALE GENOMIC DNA]</scope>
    <source>
        <strain evidence="3">JCM 17933</strain>
    </source>
</reference>
<organism evidence="2 3">
    <name type="scientific">Actinoallomurus oryzae</name>
    <dbReference type="NCBI Taxonomy" id="502180"/>
    <lineage>
        <taxon>Bacteria</taxon>
        <taxon>Bacillati</taxon>
        <taxon>Actinomycetota</taxon>
        <taxon>Actinomycetes</taxon>
        <taxon>Streptosporangiales</taxon>
        <taxon>Thermomonosporaceae</taxon>
        <taxon>Actinoallomurus</taxon>
    </lineage>
</organism>
<evidence type="ECO:0000313" key="2">
    <source>
        <dbReference type="EMBL" id="GAA4519912.1"/>
    </source>
</evidence>